<keyword evidence="3" id="KW-1185">Reference proteome</keyword>
<proteinExistence type="predicted"/>
<evidence type="ECO:0000313" key="3">
    <source>
        <dbReference type="Proteomes" id="UP001161017"/>
    </source>
</evidence>
<evidence type="ECO:0000256" key="1">
    <source>
        <dbReference type="SAM" id="SignalP"/>
    </source>
</evidence>
<reference evidence="2" key="1">
    <citation type="journal article" date="2023" name="Genome Biol. Evol.">
        <title>First Whole Genome Sequence and Flow Cytometry Genome Size Data for the Lichen-Forming Fungus Ramalina farinacea (Ascomycota).</title>
        <authorList>
            <person name="Llewellyn T."/>
            <person name="Mian S."/>
            <person name="Hill R."/>
            <person name="Leitch I.J."/>
            <person name="Gaya E."/>
        </authorList>
    </citation>
    <scope>NUCLEOTIDE SEQUENCE</scope>
    <source>
        <strain evidence="2">LIQ254RAFAR</strain>
    </source>
</reference>
<organism evidence="2 3">
    <name type="scientific">Ramalina farinacea</name>
    <dbReference type="NCBI Taxonomy" id="258253"/>
    <lineage>
        <taxon>Eukaryota</taxon>
        <taxon>Fungi</taxon>
        <taxon>Dikarya</taxon>
        <taxon>Ascomycota</taxon>
        <taxon>Pezizomycotina</taxon>
        <taxon>Lecanoromycetes</taxon>
        <taxon>OSLEUM clade</taxon>
        <taxon>Lecanoromycetidae</taxon>
        <taxon>Lecanorales</taxon>
        <taxon>Lecanorineae</taxon>
        <taxon>Ramalinaceae</taxon>
        <taxon>Ramalina</taxon>
    </lineage>
</organism>
<protein>
    <submittedName>
        <fullName evidence="2">Uncharacterized protein</fullName>
    </submittedName>
</protein>
<dbReference type="AlphaFoldDB" id="A0AA43QQ29"/>
<evidence type="ECO:0000313" key="2">
    <source>
        <dbReference type="EMBL" id="MDI1490510.1"/>
    </source>
</evidence>
<name>A0AA43QQ29_9LECA</name>
<keyword evidence="1" id="KW-0732">Signal</keyword>
<sequence length="256" mass="27804">MTQAMRHRSRTTSSASIPHLLLQLLLTTIISAATIPHPLTTTTTNNTGPIIFPIPDSQLTLEYHITTPSHLNTLSLRTCALRNQLWIESTHPSDPRYPHASQRLAPFNAPERFCSLPQIYLGVGYERQSDLLSWVDLMNVFRGLHMAAWEPWFYNFAGTVSVMRGTSSGSYEVSQVGMFFEKPVGWVGGNGTGAPAGVVAEAEREEAAGGGGGTGGWDGVCGDRLGGEILGYLELFDDSVTNPSFSSSSVEHNIHN</sequence>
<gene>
    <name evidence="2" type="ORF">OHK93_001714</name>
</gene>
<feature type="signal peptide" evidence="1">
    <location>
        <begin position="1"/>
        <end position="32"/>
    </location>
</feature>
<accession>A0AA43QQ29</accession>
<comment type="caution">
    <text evidence="2">The sequence shown here is derived from an EMBL/GenBank/DDBJ whole genome shotgun (WGS) entry which is preliminary data.</text>
</comment>
<dbReference type="Proteomes" id="UP001161017">
    <property type="component" value="Unassembled WGS sequence"/>
</dbReference>
<dbReference type="EMBL" id="JAPUFD010000012">
    <property type="protein sequence ID" value="MDI1490510.1"/>
    <property type="molecule type" value="Genomic_DNA"/>
</dbReference>
<feature type="chain" id="PRO_5041292326" evidence="1">
    <location>
        <begin position="33"/>
        <end position="256"/>
    </location>
</feature>